<dbReference type="PIRSF" id="PIRSF001359">
    <property type="entry name" value="F_bP_aldolase_II"/>
    <property type="match status" value="1"/>
</dbReference>
<dbReference type="SUPFAM" id="SSF51569">
    <property type="entry name" value="Aldolase"/>
    <property type="match status" value="1"/>
</dbReference>
<accession>A0AAN4W3L7</accession>
<keyword evidence="5" id="KW-1185">Reference proteome</keyword>
<dbReference type="GO" id="GO:0008270">
    <property type="term" value="F:zinc ion binding"/>
    <property type="evidence" value="ECO:0007669"/>
    <property type="project" value="InterPro"/>
</dbReference>
<dbReference type="AlphaFoldDB" id="A0AAN4W3L7"/>
<feature type="binding site" evidence="3">
    <location>
        <position position="134"/>
    </location>
    <ligand>
        <name>Zn(2+)</name>
        <dbReference type="ChEBI" id="CHEBI:29105"/>
        <label>2</label>
    </ligand>
</feature>
<evidence type="ECO:0000256" key="3">
    <source>
        <dbReference type="PIRSR" id="PIRSR001359-3"/>
    </source>
</evidence>
<feature type="binding site" evidence="2">
    <location>
        <position position="182"/>
    </location>
    <ligand>
        <name>dihydroxyacetone phosphate</name>
        <dbReference type="ChEBI" id="CHEBI:57642"/>
    </ligand>
</feature>
<dbReference type="PANTHER" id="PTHR30304:SF0">
    <property type="entry name" value="D-TAGATOSE-1,6-BISPHOSPHATE ALDOLASE SUBUNIT GATY-RELATED"/>
    <property type="match status" value="1"/>
</dbReference>
<evidence type="ECO:0000313" key="4">
    <source>
        <dbReference type="EMBL" id="GJM64507.1"/>
    </source>
</evidence>
<evidence type="ECO:0000256" key="2">
    <source>
        <dbReference type="PIRSR" id="PIRSR001359-2"/>
    </source>
</evidence>
<name>A0AAN4W3L7_9BACT</name>
<evidence type="ECO:0000256" key="1">
    <source>
        <dbReference type="PIRSR" id="PIRSR001359-1"/>
    </source>
</evidence>
<feature type="binding site" evidence="2">
    <location>
        <begin position="210"/>
        <end position="212"/>
    </location>
    <ligand>
        <name>dihydroxyacetone phosphate</name>
        <dbReference type="ChEBI" id="CHEBI:57642"/>
    </ligand>
</feature>
<dbReference type="RefSeq" id="WP_338239567.1">
    <property type="nucleotide sequence ID" value="NZ_BQKE01000005.1"/>
</dbReference>
<dbReference type="InterPro" id="IPR050246">
    <property type="entry name" value="Class_II_FBP_aldolase"/>
</dbReference>
<comment type="caution">
    <text evidence="4">The sequence shown here is derived from an EMBL/GenBank/DDBJ whole genome shotgun (WGS) entry which is preliminary data.</text>
</comment>
<dbReference type="EMBL" id="BQKE01000005">
    <property type="protein sequence ID" value="GJM64507.1"/>
    <property type="molecule type" value="Genomic_DNA"/>
</dbReference>
<evidence type="ECO:0008006" key="6">
    <source>
        <dbReference type="Google" id="ProtNLM"/>
    </source>
</evidence>
<dbReference type="PROSITE" id="PS00806">
    <property type="entry name" value="ALDOLASE_CLASS_II_2"/>
    <property type="match status" value="1"/>
</dbReference>
<gene>
    <name evidence="4" type="ORF">PEDI_50590</name>
</gene>
<feature type="binding site" evidence="3">
    <location>
        <position position="209"/>
    </location>
    <ligand>
        <name>Zn(2+)</name>
        <dbReference type="ChEBI" id="CHEBI:29105"/>
        <label>1</label>
        <note>catalytic</note>
    </ligand>
</feature>
<feature type="binding site" evidence="3">
    <location>
        <position position="104"/>
    </location>
    <ligand>
        <name>Zn(2+)</name>
        <dbReference type="ChEBI" id="CHEBI:29105"/>
        <label>2</label>
    </ligand>
</feature>
<dbReference type="NCBIfam" id="NF005284">
    <property type="entry name" value="PRK06801.1"/>
    <property type="match status" value="1"/>
</dbReference>
<organism evidence="4 5">
    <name type="scientific">Persicobacter diffluens</name>
    <dbReference type="NCBI Taxonomy" id="981"/>
    <lineage>
        <taxon>Bacteria</taxon>
        <taxon>Pseudomonadati</taxon>
        <taxon>Bacteroidota</taxon>
        <taxon>Cytophagia</taxon>
        <taxon>Cytophagales</taxon>
        <taxon>Persicobacteraceae</taxon>
        <taxon>Persicobacter</taxon>
    </lineage>
</organism>
<dbReference type="InterPro" id="IPR000771">
    <property type="entry name" value="FBA_II"/>
</dbReference>
<protein>
    <recommendedName>
        <fullName evidence="6">Ketose-bisphosphate aldolase</fullName>
    </recommendedName>
</protein>
<sequence length="286" mass="31032">MALVSLREIVQDAYQKQYGVGAFNVVNLDFLEAIVDAAEEKQSPVILNIAEIHFPFVTIEHIVPAIKAICEKSKIPFALNLDHGLTFEAIMRAVRNGFTSVMFDGSHLSFEENIKQTRKVVEICHAVGVSVEGELGAIGGEEGGGLVGEANPDLFTNPDFAAQYVEQTGIDALAVGIGNVHGKYKGEPDLDFARLGQIRELVKIPLVLHGGSGIGKEDFQRAISMGISKINFFTGMSQVALETTASTLQKTGRKYNDYPLMLNEIKAGITKVVGEQMDIFMSTNKA</sequence>
<dbReference type="GO" id="GO:0005975">
    <property type="term" value="P:carbohydrate metabolic process"/>
    <property type="evidence" value="ECO:0007669"/>
    <property type="project" value="InterPro"/>
</dbReference>
<keyword evidence="3" id="KW-0862">Zinc</keyword>
<proteinExistence type="predicted"/>
<dbReference type="CDD" id="cd00947">
    <property type="entry name" value="TBP_aldolase_IIB"/>
    <property type="match status" value="1"/>
</dbReference>
<feature type="active site" description="Proton donor" evidence="1">
    <location>
        <position position="82"/>
    </location>
</feature>
<dbReference type="Pfam" id="PF01116">
    <property type="entry name" value="F_bP_aldolase"/>
    <property type="match status" value="1"/>
</dbReference>
<dbReference type="InterPro" id="IPR013785">
    <property type="entry name" value="Aldolase_TIM"/>
</dbReference>
<evidence type="ECO:0000313" key="5">
    <source>
        <dbReference type="Proteomes" id="UP001310022"/>
    </source>
</evidence>
<feature type="binding site" evidence="2">
    <location>
        <begin position="231"/>
        <end position="234"/>
    </location>
    <ligand>
        <name>dihydroxyacetone phosphate</name>
        <dbReference type="ChEBI" id="CHEBI:57642"/>
    </ligand>
</feature>
<feature type="binding site" evidence="3">
    <location>
        <position position="83"/>
    </location>
    <ligand>
        <name>Zn(2+)</name>
        <dbReference type="ChEBI" id="CHEBI:29105"/>
        <label>1</label>
        <note>catalytic</note>
    </ligand>
</feature>
<dbReference type="NCBIfam" id="TIGR00167">
    <property type="entry name" value="cbbA"/>
    <property type="match status" value="1"/>
</dbReference>
<keyword evidence="3" id="KW-0479">Metal-binding</keyword>
<dbReference type="Gene3D" id="3.20.20.70">
    <property type="entry name" value="Aldolase class I"/>
    <property type="match status" value="1"/>
</dbReference>
<dbReference type="PANTHER" id="PTHR30304">
    <property type="entry name" value="D-TAGATOSE-1,6-BISPHOSPHATE ALDOLASE"/>
    <property type="match status" value="1"/>
</dbReference>
<dbReference type="Proteomes" id="UP001310022">
    <property type="component" value="Unassembled WGS sequence"/>
</dbReference>
<dbReference type="GO" id="GO:0009025">
    <property type="term" value="F:tagatose-bisphosphate aldolase activity"/>
    <property type="evidence" value="ECO:0007669"/>
    <property type="project" value="TreeGrafter"/>
</dbReference>
<feature type="binding site" evidence="3">
    <location>
        <position position="181"/>
    </location>
    <ligand>
        <name>Zn(2+)</name>
        <dbReference type="ChEBI" id="CHEBI:29105"/>
        <label>1</label>
        <note>catalytic</note>
    </ligand>
</feature>
<comment type="cofactor">
    <cofactor evidence="3">
        <name>Zn(2+)</name>
        <dbReference type="ChEBI" id="CHEBI:29105"/>
    </cofactor>
    <text evidence="3">Binds 2 Zn(2+) ions per subunit. One is catalytic and the other provides a structural contribution.</text>
</comment>
<reference evidence="4 5" key="1">
    <citation type="submission" date="2021-12" db="EMBL/GenBank/DDBJ databases">
        <title>Genome sequencing of bacteria with rrn-lacking chromosome and rrn-plasmid.</title>
        <authorList>
            <person name="Anda M."/>
            <person name="Iwasaki W."/>
        </authorList>
    </citation>
    <scope>NUCLEOTIDE SEQUENCE [LARGE SCALE GENOMIC DNA]</scope>
    <source>
        <strain evidence="4 5">NBRC 15940</strain>
    </source>
</reference>
<dbReference type="GO" id="GO:0005829">
    <property type="term" value="C:cytosol"/>
    <property type="evidence" value="ECO:0007669"/>
    <property type="project" value="TreeGrafter"/>
</dbReference>